<dbReference type="Pfam" id="PF20736">
    <property type="entry name" value="Glyco_hydro127M"/>
    <property type="match status" value="1"/>
</dbReference>
<keyword evidence="4" id="KW-1185">Reference proteome</keyword>
<feature type="domain" description="Non-reducing end beta-L-arabinofuranosidase-like GH127 middle" evidence="2">
    <location>
        <begin position="508"/>
        <end position="599"/>
    </location>
</feature>
<dbReference type="GO" id="GO:0016787">
    <property type="term" value="F:hydrolase activity"/>
    <property type="evidence" value="ECO:0007669"/>
    <property type="project" value="UniProtKB-KW"/>
</dbReference>
<dbReference type="PANTHER" id="PTHR31151:SF0">
    <property type="entry name" value="PROLINE-TRNA LIGASE (DUF1680)"/>
    <property type="match status" value="1"/>
</dbReference>
<dbReference type="Proteomes" id="UP001611580">
    <property type="component" value="Unassembled WGS sequence"/>
</dbReference>
<gene>
    <name evidence="3" type="ORF">ACH47X_02945</name>
</gene>
<evidence type="ECO:0000259" key="2">
    <source>
        <dbReference type="Pfam" id="PF20736"/>
    </source>
</evidence>
<name>A0ABW7XEC8_9MICO</name>
<dbReference type="InterPro" id="IPR006311">
    <property type="entry name" value="TAT_signal"/>
</dbReference>
<dbReference type="PROSITE" id="PS51318">
    <property type="entry name" value="TAT"/>
    <property type="match status" value="1"/>
</dbReference>
<reference evidence="3 4" key="1">
    <citation type="submission" date="2024-10" db="EMBL/GenBank/DDBJ databases">
        <title>The Natural Products Discovery Center: Release of the First 8490 Sequenced Strains for Exploring Actinobacteria Biosynthetic Diversity.</title>
        <authorList>
            <person name="Kalkreuter E."/>
            <person name="Kautsar S.A."/>
            <person name="Yang D."/>
            <person name="Bader C.D."/>
            <person name="Teijaro C.N."/>
            <person name="Fluegel L."/>
            <person name="Davis C.M."/>
            <person name="Simpson J.R."/>
            <person name="Lauterbach L."/>
            <person name="Steele A.D."/>
            <person name="Gui C."/>
            <person name="Meng S."/>
            <person name="Li G."/>
            <person name="Viehrig K."/>
            <person name="Ye F."/>
            <person name="Su P."/>
            <person name="Kiefer A.F."/>
            <person name="Nichols A."/>
            <person name="Cepeda A.J."/>
            <person name="Yan W."/>
            <person name="Fan B."/>
            <person name="Jiang Y."/>
            <person name="Adhikari A."/>
            <person name="Zheng C.-J."/>
            <person name="Schuster L."/>
            <person name="Cowan T.M."/>
            <person name="Smanski M.J."/>
            <person name="Chevrette M.G."/>
            <person name="De Carvalho L.P.S."/>
            <person name="Shen B."/>
        </authorList>
    </citation>
    <scope>NUCLEOTIDE SEQUENCE [LARGE SCALE GENOMIC DNA]</scope>
    <source>
        <strain evidence="3 4">NPDC019481</strain>
    </source>
</reference>
<proteinExistence type="predicted"/>
<dbReference type="EMBL" id="JBIRYI010000001">
    <property type="protein sequence ID" value="MFI2485836.1"/>
    <property type="molecule type" value="Genomic_DNA"/>
</dbReference>
<sequence>MHRDIPSTQHTEVSRRSLLRLGAAGLAGGVAALGLTGGAASAAPLGAAPAAAVQAAAAVARLPRRYLRLLDRTPASDRWLATPFPLADVSLAPSVATRSQDQLLHLLRVYPVDRVLAVFRRNAGLDTRGANPPGGWEGFGHANEQPWGPDDYPGRADVQTANLLRGHYGGHFLSALSLAWASTGEQTFKDKVDQIVSGLGEVQATLAAMGRFSHPGFLAAYGEWQFSRLEGYAPYGEIWAPYYTCHKIMAGLRDAYQLADSDQALEIWAPMADWVSGRLDPLPADQLTRMWGIYIAGEYGGMNEVLCDLASITGEDKYLATARKFDLDPLVDACAEGRDTLNGKHANQHIPQFPGYLKAYEHTGEERYLDAVTGFWGMVVPGRTYAHGGHGEGELFGPPGTVAGDIGARNAETCGTYNMLKLSRLLYLHTLDPKYMEFYERGLLNHVVGSKRNTQSDTSPDVTYMYGVNPGTRREYGNTGTCCGGTGLENHVKYADTVYLRSADGAALHVNLYLASTLDWPERGLRVVQETQYPKAGSARLTIEGSGELDLRLRVPGWVRKGFTVRVNGVAQDIAAVPGEYVSIDRTWASGDVVDVDMPFSVRAVPTIDDPAVQSIEWGPTVLLVRDPSTSYLDISLYGHMGLDGTLDSAFEPTGDGYFRLGDRVLEPAWSGDHTTYHMYVRRAEPRVVFAGLDSGVANAARPDGTTLLDAVWADGGFATRADFLAQVQRTTERFTADGLLSRRDAQRVLLTAGKADMA</sequence>
<evidence type="ECO:0000313" key="3">
    <source>
        <dbReference type="EMBL" id="MFI2485836.1"/>
    </source>
</evidence>
<comment type="caution">
    <text evidence="3">The sequence shown here is derived from an EMBL/GenBank/DDBJ whole genome shotgun (WGS) entry which is preliminary data.</text>
</comment>
<dbReference type="Pfam" id="PF07944">
    <property type="entry name" value="Beta-AFase-like_GH127_cat"/>
    <property type="match status" value="1"/>
</dbReference>
<protein>
    <submittedName>
        <fullName evidence="3">Glycoside hydrolase family 127 protein</fullName>
    </submittedName>
</protein>
<dbReference type="RefSeq" id="WP_397401223.1">
    <property type="nucleotide sequence ID" value="NZ_JBIRYI010000001.1"/>
</dbReference>
<dbReference type="InterPro" id="IPR012878">
    <property type="entry name" value="Beta-AFase-like_GH127_cat"/>
</dbReference>
<organism evidence="3 4">
    <name type="scientific">Promicromonospora kroppenstedtii</name>
    <dbReference type="NCBI Taxonomy" id="440482"/>
    <lineage>
        <taxon>Bacteria</taxon>
        <taxon>Bacillati</taxon>
        <taxon>Actinomycetota</taxon>
        <taxon>Actinomycetes</taxon>
        <taxon>Micrococcales</taxon>
        <taxon>Promicromonosporaceae</taxon>
        <taxon>Promicromonospora</taxon>
    </lineage>
</organism>
<keyword evidence="3" id="KW-0378">Hydrolase</keyword>
<feature type="domain" description="Non-reducing end beta-L-arabinofuranosidase-like GH127 catalytic" evidence="1">
    <location>
        <begin position="88"/>
        <end position="495"/>
    </location>
</feature>
<dbReference type="PANTHER" id="PTHR31151">
    <property type="entry name" value="PROLINE-TRNA LIGASE (DUF1680)"/>
    <property type="match status" value="1"/>
</dbReference>
<dbReference type="SUPFAM" id="SSF48208">
    <property type="entry name" value="Six-hairpin glycosidases"/>
    <property type="match status" value="1"/>
</dbReference>
<evidence type="ECO:0000259" key="1">
    <source>
        <dbReference type="Pfam" id="PF07944"/>
    </source>
</evidence>
<dbReference type="InterPro" id="IPR008928">
    <property type="entry name" value="6-hairpin_glycosidase_sf"/>
</dbReference>
<accession>A0ABW7XEC8</accession>
<evidence type="ECO:0000313" key="4">
    <source>
        <dbReference type="Proteomes" id="UP001611580"/>
    </source>
</evidence>
<dbReference type="InterPro" id="IPR049046">
    <property type="entry name" value="Beta-AFase-like_GH127_middle"/>
</dbReference>